<dbReference type="Proteomes" id="UP000268070">
    <property type="component" value="Chromosome"/>
</dbReference>
<name>A0A3G2HQU7_9BURK</name>
<dbReference type="AlphaFoldDB" id="A0A3G2HQU7"/>
<dbReference type="KEGG" id="aaqu:D3M96_02430"/>
<reference evidence="2 3" key="1">
    <citation type="submission" date="2018-09" db="EMBL/GenBank/DDBJ databases">
        <title>Complete genome sequence of the hydrocarbonoclastic bacterium Alcaligenes aquatilis QD168, isolated from a crude-oil polluted marine sediment of Central Chile.</title>
        <authorList>
            <person name="Duran R.E."/>
            <person name="Barra B."/>
            <person name="Salva-Serra F."/>
            <person name="Mendez V."/>
            <person name="Moore E.R.B."/>
            <person name="Seeger M."/>
        </authorList>
    </citation>
    <scope>NUCLEOTIDE SEQUENCE [LARGE SCALE GENOMIC DNA]</scope>
    <source>
        <strain evidence="2 3">QD168</strain>
    </source>
</reference>
<sequence length="248" mass="27549">MNTLNQLNPVPEVIANWPANTSLKQSSPTPDAPPEAGVSKTNSVSVSSLAQQLSEAAQRSAEREANLTRQELAQKGQALLKVFTSDSYYDNKKVHDAQVPDTEDPAHLARARQATAFLNAPNKPNPFKGLSQEQLALIAYDESSTFTVNERRAAWIESNAQDQVQRRILCKKMEDEYNRTGKVANTLLDVYKHYQSLPSIERAVQIPAAYEDQLLARINAGANFQTRQELWFLNAELGWNLSLPALGT</sequence>
<evidence type="ECO:0000256" key="1">
    <source>
        <dbReference type="SAM" id="MobiDB-lite"/>
    </source>
</evidence>
<evidence type="ECO:0000313" key="3">
    <source>
        <dbReference type="Proteomes" id="UP000268070"/>
    </source>
</evidence>
<feature type="region of interest" description="Disordered" evidence="1">
    <location>
        <begin position="16"/>
        <end position="49"/>
    </location>
</feature>
<proteinExistence type="predicted"/>
<dbReference type="RefSeq" id="WP_121737899.1">
    <property type="nucleotide sequence ID" value="NZ_CP032153.1"/>
</dbReference>
<dbReference type="EMBL" id="CP032153">
    <property type="protein sequence ID" value="AYN19492.1"/>
    <property type="molecule type" value="Genomic_DNA"/>
</dbReference>
<evidence type="ECO:0000313" key="2">
    <source>
        <dbReference type="EMBL" id="AYN19492.1"/>
    </source>
</evidence>
<feature type="compositionally biased region" description="Polar residues" evidence="1">
    <location>
        <begin position="18"/>
        <end position="29"/>
    </location>
</feature>
<accession>A0A3G2HQU7</accession>
<dbReference type="OrthoDB" id="6282430at2"/>
<organism evidence="2 3">
    <name type="scientific">Alcaligenes aquatilis</name>
    <dbReference type="NCBI Taxonomy" id="323284"/>
    <lineage>
        <taxon>Bacteria</taxon>
        <taxon>Pseudomonadati</taxon>
        <taxon>Pseudomonadota</taxon>
        <taxon>Betaproteobacteria</taxon>
        <taxon>Burkholderiales</taxon>
        <taxon>Alcaligenaceae</taxon>
        <taxon>Alcaligenes</taxon>
    </lineage>
</organism>
<gene>
    <name evidence="2" type="ORF">D3M96_02430</name>
</gene>
<protein>
    <submittedName>
        <fullName evidence="2">Uncharacterized protein</fullName>
    </submittedName>
</protein>